<keyword evidence="2" id="KW-1185">Reference proteome</keyword>
<dbReference type="Proteomes" id="UP000257109">
    <property type="component" value="Unassembled WGS sequence"/>
</dbReference>
<reference evidence="1" key="1">
    <citation type="submission" date="2018-05" db="EMBL/GenBank/DDBJ databases">
        <title>Draft genome of Mucuna pruriens seed.</title>
        <authorList>
            <person name="Nnadi N.E."/>
            <person name="Vos R."/>
            <person name="Hasami M.H."/>
            <person name="Devisetty U.K."/>
            <person name="Aguiy J.C."/>
        </authorList>
    </citation>
    <scope>NUCLEOTIDE SEQUENCE [LARGE SCALE GENOMIC DNA]</scope>
    <source>
        <strain evidence="1">JCA_2017</strain>
    </source>
</reference>
<organism evidence="1 2">
    <name type="scientific">Mucuna pruriens</name>
    <name type="common">Velvet bean</name>
    <name type="synonym">Dolichos pruriens</name>
    <dbReference type="NCBI Taxonomy" id="157652"/>
    <lineage>
        <taxon>Eukaryota</taxon>
        <taxon>Viridiplantae</taxon>
        <taxon>Streptophyta</taxon>
        <taxon>Embryophyta</taxon>
        <taxon>Tracheophyta</taxon>
        <taxon>Spermatophyta</taxon>
        <taxon>Magnoliopsida</taxon>
        <taxon>eudicotyledons</taxon>
        <taxon>Gunneridae</taxon>
        <taxon>Pentapetalae</taxon>
        <taxon>rosids</taxon>
        <taxon>fabids</taxon>
        <taxon>Fabales</taxon>
        <taxon>Fabaceae</taxon>
        <taxon>Papilionoideae</taxon>
        <taxon>50 kb inversion clade</taxon>
        <taxon>NPAAA clade</taxon>
        <taxon>indigoferoid/millettioid clade</taxon>
        <taxon>Phaseoleae</taxon>
        <taxon>Mucuna</taxon>
    </lineage>
</organism>
<name>A0A371FY95_MUCPR</name>
<dbReference type="EMBL" id="QJKJ01007420">
    <property type="protein sequence ID" value="RDX83228.1"/>
    <property type="molecule type" value="Genomic_DNA"/>
</dbReference>
<feature type="non-terminal residue" evidence="1">
    <location>
        <position position="1"/>
    </location>
</feature>
<dbReference type="AlphaFoldDB" id="A0A371FY95"/>
<comment type="caution">
    <text evidence="1">The sequence shown here is derived from an EMBL/GenBank/DDBJ whole genome shotgun (WGS) entry which is preliminary data.</text>
</comment>
<dbReference type="OrthoDB" id="1738629at2759"/>
<gene>
    <name evidence="1" type="ORF">CR513_35878</name>
</gene>
<protein>
    <submittedName>
        <fullName evidence="1">Uncharacterized protein</fullName>
    </submittedName>
</protein>
<evidence type="ECO:0000313" key="1">
    <source>
        <dbReference type="EMBL" id="RDX83228.1"/>
    </source>
</evidence>
<proteinExistence type="predicted"/>
<sequence length="208" mass="24355">MWNTLALAYEGTSQLAKKVETASHCLKNIQILKKLPMEKLPGTLKVHEIELKENERQRKGKFIILSNNCPKPLKLRNPLMKPHKMKALMKTSYHSSLERLIPCGKIKEVQDGETTPRRKGKENEICLQKEEELSFISRKIIPCGKIKEVQDGETTPRRFIKKINTRCKWCSTNAKSQDTSYYNVQILKMKRKRKINFSSKRRRYIINL</sequence>
<evidence type="ECO:0000313" key="2">
    <source>
        <dbReference type="Proteomes" id="UP000257109"/>
    </source>
</evidence>
<accession>A0A371FY95</accession>